<dbReference type="Proteomes" id="UP000234479">
    <property type="component" value="Unassembled WGS sequence"/>
</dbReference>
<feature type="transmembrane region" description="Helical" evidence="1">
    <location>
        <begin position="41"/>
        <end position="62"/>
    </location>
</feature>
<dbReference type="RefSeq" id="WP_101718454.1">
    <property type="nucleotide sequence ID" value="NZ_PJRS01000022.1"/>
</dbReference>
<comment type="caution">
    <text evidence="2">The sequence shown here is derived from an EMBL/GenBank/DDBJ whole genome shotgun (WGS) entry which is preliminary data.</text>
</comment>
<feature type="transmembrane region" description="Helical" evidence="1">
    <location>
        <begin position="13"/>
        <end position="34"/>
    </location>
</feature>
<evidence type="ECO:0000313" key="2">
    <source>
        <dbReference type="EMBL" id="PLR25181.1"/>
    </source>
</evidence>
<dbReference type="AlphaFoldDB" id="A0A2N5DGL3"/>
<protein>
    <submittedName>
        <fullName evidence="2">Uncharacterized protein</fullName>
    </submittedName>
</protein>
<evidence type="ECO:0000313" key="3">
    <source>
        <dbReference type="Proteomes" id="UP000234479"/>
    </source>
</evidence>
<sequence>MGAFLGNRTVATVLTWVVLLVFSILVFTGWYYLFATILQNSLGAATIALLITLLAAVCARQVGQYRAAAHEQGERPAWHHGWKFYIFLAVISALGTLNAAFILFESRAILRTDIAQVRGSYSALRDAAQLQLTPPGYKEKVARIEATLVNLHEEIVNPNGGSYCGVGPEALKIIANLRGEIPGYRVLNGSGAIVPCDRDKAEAVYQSYAKMAQRMVKGDITSIGVGGPVRLQFLDDLNARYGQMDAALAGVETAAAGFGGTESIDKRPLYRARDDYNADRGTFISLGGKPSGETPAIESLQTDEVNSYASTLNLFRKRLLHATTWFYLLIAFGLDLALIALITELNIRYGQAHRAQATAIELRFYTNPRFLWAGRPSDRT</sequence>
<feature type="transmembrane region" description="Helical" evidence="1">
    <location>
        <begin position="82"/>
        <end position="104"/>
    </location>
</feature>
<organism evidence="2 3">
    <name type="scientific">Caulobacter zeae</name>
    <dbReference type="NCBI Taxonomy" id="2055137"/>
    <lineage>
        <taxon>Bacteria</taxon>
        <taxon>Pseudomonadati</taxon>
        <taxon>Pseudomonadota</taxon>
        <taxon>Alphaproteobacteria</taxon>
        <taxon>Caulobacterales</taxon>
        <taxon>Caulobacteraceae</taxon>
        <taxon>Caulobacter</taxon>
    </lineage>
</organism>
<name>A0A2N5DGL3_9CAUL</name>
<evidence type="ECO:0000256" key="1">
    <source>
        <dbReference type="SAM" id="Phobius"/>
    </source>
</evidence>
<gene>
    <name evidence="2" type="ORF">SGCZBJ_13205</name>
</gene>
<keyword evidence="1" id="KW-1133">Transmembrane helix</keyword>
<reference evidence="2 3" key="1">
    <citation type="submission" date="2017-12" db="EMBL/GenBank/DDBJ databases">
        <title>The genome sequence of Caulobacter sp. 410.</title>
        <authorList>
            <person name="Gao J."/>
            <person name="Mao X."/>
            <person name="Sun J."/>
        </authorList>
    </citation>
    <scope>NUCLEOTIDE SEQUENCE [LARGE SCALE GENOMIC DNA]</scope>
    <source>
        <strain evidence="2 3">410</strain>
    </source>
</reference>
<accession>A0A2N5DGL3</accession>
<proteinExistence type="predicted"/>
<feature type="transmembrane region" description="Helical" evidence="1">
    <location>
        <begin position="325"/>
        <end position="343"/>
    </location>
</feature>
<keyword evidence="3" id="KW-1185">Reference proteome</keyword>
<dbReference type="EMBL" id="PJRS01000022">
    <property type="protein sequence ID" value="PLR25181.1"/>
    <property type="molecule type" value="Genomic_DNA"/>
</dbReference>
<keyword evidence="1" id="KW-0812">Transmembrane</keyword>
<dbReference type="OrthoDB" id="10020613at2"/>
<keyword evidence="1" id="KW-0472">Membrane</keyword>